<dbReference type="PROSITE" id="PS01302">
    <property type="entry name" value="UPF0758"/>
    <property type="match status" value="1"/>
</dbReference>
<dbReference type="EMBL" id="JACIDR010000001">
    <property type="protein sequence ID" value="MBB3972430.1"/>
    <property type="molecule type" value="Genomic_DNA"/>
</dbReference>
<dbReference type="RefSeq" id="WP_183394206.1">
    <property type="nucleotide sequence ID" value="NZ_JACIDR010000001.1"/>
</dbReference>
<keyword evidence="5" id="KW-0482">Metalloprotease</keyword>
<dbReference type="Proteomes" id="UP000528964">
    <property type="component" value="Unassembled WGS sequence"/>
</dbReference>
<dbReference type="NCBIfam" id="NF000642">
    <property type="entry name" value="PRK00024.1"/>
    <property type="match status" value="1"/>
</dbReference>
<evidence type="ECO:0000256" key="1">
    <source>
        <dbReference type="ARBA" id="ARBA00022670"/>
    </source>
</evidence>
<keyword evidence="3" id="KW-0378">Hydrolase</keyword>
<reference evidence="9 10" key="1">
    <citation type="submission" date="2020-08" db="EMBL/GenBank/DDBJ databases">
        <title>Genomic Encyclopedia of Type Strains, Phase IV (KMG-IV): sequencing the most valuable type-strain genomes for metagenomic binning, comparative biology and taxonomic classification.</title>
        <authorList>
            <person name="Goeker M."/>
        </authorList>
    </citation>
    <scope>NUCLEOTIDE SEQUENCE [LARGE SCALE GENOMIC DNA]</scope>
    <source>
        <strain evidence="9 10">DSM 25481</strain>
    </source>
</reference>
<dbReference type="Pfam" id="PF04002">
    <property type="entry name" value="RadC"/>
    <property type="match status" value="1"/>
</dbReference>
<dbReference type="InterPro" id="IPR025657">
    <property type="entry name" value="RadC_JAB"/>
</dbReference>
<comment type="caution">
    <text evidence="9">The sequence shown here is derived from an EMBL/GenBank/DDBJ whole genome shotgun (WGS) entry which is preliminary data.</text>
</comment>
<keyword evidence="2" id="KW-0479">Metal-binding</keyword>
<dbReference type="PANTHER" id="PTHR30471">
    <property type="entry name" value="DNA REPAIR PROTEIN RADC"/>
    <property type="match status" value="1"/>
</dbReference>
<proteinExistence type="inferred from homology"/>
<organism evidence="9 10">
    <name type="scientific">Hansschlegelia beijingensis</name>
    <dbReference type="NCBI Taxonomy" id="1133344"/>
    <lineage>
        <taxon>Bacteria</taxon>
        <taxon>Pseudomonadati</taxon>
        <taxon>Pseudomonadota</taxon>
        <taxon>Alphaproteobacteria</taxon>
        <taxon>Hyphomicrobiales</taxon>
        <taxon>Methylopilaceae</taxon>
        <taxon>Hansschlegelia</taxon>
    </lineage>
</organism>
<evidence type="ECO:0000256" key="2">
    <source>
        <dbReference type="ARBA" id="ARBA00022723"/>
    </source>
</evidence>
<dbReference type="NCBIfam" id="TIGR00608">
    <property type="entry name" value="radc"/>
    <property type="match status" value="1"/>
</dbReference>
<evidence type="ECO:0000256" key="6">
    <source>
        <dbReference type="RuleBase" id="RU003797"/>
    </source>
</evidence>
<evidence type="ECO:0000256" key="5">
    <source>
        <dbReference type="ARBA" id="ARBA00023049"/>
    </source>
</evidence>
<comment type="similarity">
    <text evidence="6">Belongs to the UPF0758 family.</text>
</comment>
<dbReference type="Pfam" id="PF20582">
    <property type="entry name" value="UPF0758_N"/>
    <property type="match status" value="1"/>
</dbReference>
<feature type="region of interest" description="Disordered" evidence="7">
    <location>
        <begin position="1"/>
        <end position="27"/>
    </location>
</feature>
<keyword evidence="4" id="KW-0862">Zinc</keyword>
<dbReference type="PROSITE" id="PS50249">
    <property type="entry name" value="MPN"/>
    <property type="match status" value="1"/>
</dbReference>
<dbReference type="Gene3D" id="3.40.140.10">
    <property type="entry name" value="Cytidine Deaminase, domain 2"/>
    <property type="match status" value="1"/>
</dbReference>
<dbReference type="SUPFAM" id="SSF47781">
    <property type="entry name" value="RuvA domain 2-like"/>
    <property type="match status" value="1"/>
</dbReference>
<feature type="domain" description="MPN" evidence="8">
    <location>
        <begin position="124"/>
        <end position="246"/>
    </location>
</feature>
<keyword evidence="1" id="KW-0645">Protease</keyword>
<dbReference type="GO" id="GO:0008237">
    <property type="term" value="F:metallopeptidase activity"/>
    <property type="evidence" value="ECO:0007669"/>
    <property type="project" value="UniProtKB-KW"/>
</dbReference>
<accession>A0A7W6CWJ3</accession>
<protein>
    <submittedName>
        <fullName evidence="9">DNA repair protein RadC</fullName>
    </submittedName>
</protein>
<evidence type="ECO:0000256" key="3">
    <source>
        <dbReference type="ARBA" id="ARBA00022801"/>
    </source>
</evidence>
<dbReference type="GO" id="GO:0006508">
    <property type="term" value="P:proteolysis"/>
    <property type="evidence" value="ECO:0007669"/>
    <property type="project" value="UniProtKB-KW"/>
</dbReference>
<dbReference type="InterPro" id="IPR001405">
    <property type="entry name" value="UPF0758"/>
</dbReference>
<dbReference type="CDD" id="cd08071">
    <property type="entry name" value="MPN_DUF2466"/>
    <property type="match status" value="1"/>
</dbReference>
<sequence length="246" mass="27166">MPSAKPASQDAPLPGLDEASPKDAPHYLGHRERLRTRFLDGEADALPDYELLELILFRTLPRGDVKPLAKALLATFGSFADVLAAPIERLVAIKGVKEATATDFKVVEAAARRFAKGAITKRPVLASWSAVLDYCRTAMAFDDRERFRILFLDKKNGLIADEVQQTGTVDHTPVYPREVVRRALELRATALILVHNHPSGDPTPSRADIEMTRTLIDVSRPLGIEIHDHVIVGREGHASFRGLKLI</sequence>
<gene>
    <name evidence="9" type="ORF">GGR24_001063</name>
</gene>
<keyword evidence="10" id="KW-1185">Reference proteome</keyword>
<evidence type="ECO:0000313" key="10">
    <source>
        <dbReference type="Proteomes" id="UP000528964"/>
    </source>
</evidence>
<dbReference type="InterPro" id="IPR046778">
    <property type="entry name" value="UPF0758_N"/>
</dbReference>
<evidence type="ECO:0000259" key="8">
    <source>
        <dbReference type="PROSITE" id="PS50249"/>
    </source>
</evidence>
<dbReference type="PANTHER" id="PTHR30471:SF3">
    <property type="entry name" value="UPF0758 PROTEIN YEES-RELATED"/>
    <property type="match status" value="1"/>
</dbReference>
<dbReference type="InterPro" id="IPR010994">
    <property type="entry name" value="RuvA_2-like"/>
</dbReference>
<dbReference type="Gene3D" id="1.10.150.20">
    <property type="entry name" value="5' to 3' exonuclease, C-terminal subdomain"/>
    <property type="match status" value="1"/>
</dbReference>
<dbReference type="InterPro" id="IPR020891">
    <property type="entry name" value="UPF0758_CS"/>
</dbReference>
<dbReference type="InterPro" id="IPR037518">
    <property type="entry name" value="MPN"/>
</dbReference>
<evidence type="ECO:0000256" key="7">
    <source>
        <dbReference type="SAM" id="MobiDB-lite"/>
    </source>
</evidence>
<dbReference type="SUPFAM" id="SSF102712">
    <property type="entry name" value="JAB1/MPN domain"/>
    <property type="match status" value="1"/>
</dbReference>
<dbReference type="GO" id="GO:0046872">
    <property type="term" value="F:metal ion binding"/>
    <property type="evidence" value="ECO:0007669"/>
    <property type="project" value="UniProtKB-KW"/>
</dbReference>
<name>A0A7W6CWJ3_9HYPH</name>
<evidence type="ECO:0000313" key="9">
    <source>
        <dbReference type="EMBL" id="MBB3972430.1"/>
    </source>
</evidence>
<dbReference type="AlphaFoldDB" id="A0A7W6CWJ3"/>
<evidence type="ECO:0000256" key="4">
    <source>
        <dbReference type="ARBA" id="ARBA00022833"/>
    </source>
</evidence>